<dbReference type="Proteomes" id="UP000236220">
    <property type="component" value="Unassembled WGS sequence"/>
</dbReference>
<dbReference type="Pfam" id="PF01926">
    <property type="entry name" value="MMR_HSR1"/>
    <property type="match status" value="1"/>
</dbReference>
<dbReference type="PANTHER" id="PTHR11649">
    <property type="entry name" value="MSS1/TRME-RELATED GTP-BINDING PROTEIN"/>
    <property type="match status" value="1"/>
</dbReference>
<keyword evidence="13" id="KW-1185">Reference proteome</keyword>
<keyword evidence="4" id="KW-0479">Metal-binding</keyword>
<evidence type="ECO:0000256" key="2">
    <source>
        <dbReference type="ARBA" id="ARBA00009638"/>
    </source>
</evidence>
<dbReference type="NCBIfam" id="TIGR03598">
    <property type="entry name" value="GTPase_YsxC"/>
    <property type="match status" value="1"/>
</dbReference>
<evidence type="ECO:0000256" key="5">
    <source>
        <dbReference type="ARBA" id="ARBA00022741"/>
    </source>
</evidence>
<dbReference type="FunFam" id="3.40.50.300:FF:000098">
    <property type="entry name" value="Probable GTP-binding protein EngB"/>
    <property type="match status" value="1"/>
</dbReference>
<dbReference type="GO" id="GO:0046872">
    <property type="term" value="F:metal ion binding"/>
    <property type="evidence" value="ECO:0007669"/>
    <property type="project" value="UniProtKB-KW"/>
</dbReference>
<evidence type="ECO:0000256" key="8">
    <source>
        <dbReference type="ARBA" id="ARBA00023210"/>
    </source>
</evidence>
<organism evidence="12 13">
    <name type="scientific">Solilutibacter silvestris</name>
    <dbReference type="NCBI Taxonomy" id="1645665"/>
    <lineage>
        <taxon>Bacteria</taxon>
        <taxon>Pseudomonadati</taxon>
        <taxon>Pseudomonadota</taxon>
        <taxon>Gammaproteobacteria</taxon>
        <taxon>Lysobacterales</taxon>
        <taxon>Lysobacteraceae</taxon>
        <taxon>Solilutibacter</taxon>
    </lineage>
</organism>
<keyword evidence="3 10" id="KW-0132">Cell division</keyword>
<dbReference type="GO" id="GO:0005525">
    <property type="term" value="F:GTP binding"/>
    <property type="evidence" value="ECO:0007669"/>
    <property type="project" value="UniProtKB-UniRule"/>
</dbReference>
<dbReference type="OrthoDB" id="9804921at2"/>
<keyword evidence="8 10" id="KW-0717">Septation</keyword>
<dbReference type="EMBL" id="NPZB01000001">
    <property type="protein sequence ID" value="PNS08938.1"/>
    <property type="molecule type" value="Genomic_DNA"/>
</dbReference>
<dbReference type="HAMAP" id="MF_00321">
    <property type="entry name" value="GTPase_EngB"/>
    <property type="match status" value="1"/>
</dbReference>
<dbReference type="PANTHER" id="PTHR11649:SF13">
    <property type="entry name" value="ENGB-TYPE G DOMAIN-CONTAINING PROTEIN"/>
    <property type="match status" value="1"/>
</dbReference>
<evidence type="ECO:0000256" key="7">
    <source>
        <dbReference type="ARBA" id="ARBA00023134"/>
    </source>
</evidence>
<keyword evidence="5 10" id="KW-0547">Nucleotide-binding</keyword>
<keyword evidence="7 10" id="KW-0342">GTP-binding</keyword>
<reference evidence="12 13" key="1">
    <citation type="submission" date="2017-08" db="EMBL/GenBank/DDBJ databases">
        <title>Lysobacter sylvestris genome.</title>
        <authorList>
            <person name="Zhang D.-C."/>
            <person name="Albuquerque L."/>
            <person name="Franca L."/>
            <person name="Froufe H.J.C."/>
            <person name="Barroso C."/>
            <person name="Egas C."/>
            <person name="Da Costa M."/>
            <person name="Margesin R."/>
        </authorList>
    </citation>
    <scope>NUCLEOTIDE SEQUENCE [LARGE SCALE GENOMIC DNA]</scope>
    <source>
        <strain evidence="12 13">AM20-91</strain>
    </source>
</reference>
<proteinExistence type="inferred from homology"/>
<gene>
    <name evidence="10" type="primary">engB</name>
    <name evidence="12" type="ORF">Lysil_0567</name>
</gene>
<dbReference type="CDD" id="cd01876">
    <property type="entry name" value="YihA_EngB"/>
    <property type="match status" value="1"/>
</dbReference>
<dbReference type="RefSeq" id="WP_103074061.1">
    <property type="nucleotide sequence ID" value="NZ_NPZB01000001.1"/>
</dbReference>
<keyword evidence="6" id="KW-0460">Magnesium</keyword>
<evidence type="ECO:0000256" key="10">
    <source>
        <dbReference type="HAMAP-Rule" id="MF_00321"/>
    </source>
</evidence>
<comment type="cofactor">
    <cofactor evidence="1">
        <name>Mg(2+)</name>
        <dbReference type="ChEBI" id="CHEBI:18420"/>
    </cofactor>
</comment>
<comment type="caution">
    <text evidence="12">The sequence shown here is derived from an EMBL/GenBank/DDBJ whole genome shotgun (WGS) entry which is preliminary data.</text>
</comment>
<accession>A0A2K1Q1L1</accession>
<dbReference type="Gene3D" id="3.40.50.300">
    <property type="entry name" value="P-loop containing nucleotide triphosphate hydrolases"/>
    <property type="match status" value="1"/>
</dbReference>
<comment type="function">
    <text evidence="10">Necessary for normal cell division and for the maintenance of normal septation.</text>
</comment>
<dbReference type="InterPro" id="IPR027417">
    <property type="entry name" value="P-loop_NTPase"/>
</dbReference>
<evidence type="ECO:0000256" key="4">
    <source>
        <dbReference type="ARBA" id="ARBA00022723"/>
    </source>
</evidence>
<dbReference type="GO" id="GO:0005829">
    <property type="term" value="C:cytosol"/>
    <property type="evidence" value="ECO:0007669"/>
    <property type="project" value="TreeGrafter"/>
</dbReference>
<keyword evidence="9 10" id="KW-0131">Cell cycle</keyword>
<evidence type="ECO:0000313" key="12">
    <source>
        <dbReference type="EMBL" id="PNS08938.1"/>
    </source>
</evidence>
<dbReference type="GO" id="GO:0000917">
    <property type="term" value="P:division septum assembly"/>
    <property type="evidence" value="ECO:0007669"/>
    <property type="project" value="UniProtKB-KW"/>
</dbReference>
<name>A0A2K1Q1L1_9GAMM</name>
<evidence type="ECO:0000259" key="11">
    <source>
        <dbReference type="PROSITE" id="PS51706"/>
    </source>
</evidence>
<evidence type="ECO:0000256" key="3">
    <source>
        <dbReference type="ARBA" id="ARBA00022618"/>
    </source>
</evidence>
<protein>
    <recommendedName>
        <fullName evidence="10">Probable GTP-binding protein EngB</fullName>
    </recommendedName>
</protein>
<sequence>MSQPFQRAQYLLSAHTVRQLPAETDGGREVAFAGRSNAGKSSALNAICQQNALARVSKTPGRTQQLVFFELPPHADLYLVDLPGYGYAKVPKEMQEHWQAFIAQYFESRRALAGLVVVMDIRHPLREYDLQMLGYAVRRGLPAHALLTKADKLSRGAAGNTLQAVRKQLAAEFGDSVTAQVFSGESKQGVDEARAVIARWLGLGAPTASGA</sequence>
<feature type="domain" description="EngB-type G" evidence="11">
    <location>
        <begin position="26"/>
        <end position="203"/>
    </location>
</feature>
<dbReference type="SUPFAM" id="SSF52540">
    <property type="entry name" value="P-loop containing nucleoside triphosphate hydrolases"/>
    <property type="match status" value="1"/>
</dbReference>
<dbReference type="PROSITE" id="PS51706">
    <property type="entry name" value="G_ENGB"/>
    <property type="match status" value="1"/>
</dbReference>
<dbReference type="InterPro" id="IPR019987">
    <property type="entry name" value="GTP-bd_ribosome_bio_YsxC"/>
</dbReference>
<dbReference type="InterPro" id="IPR006073">
    <property type="entry name" value="GTP-bd"/>
</dbReference>
<evidence type="ECO:0000256" key="6">
    <source>
        <dbReference type="ARBA" id="ARBA00022842"/>
    </source>
</evidence>
<evidence type="ECO:0000313" key="13">
    <source>
        <dbReference type="Proteomes" id="UP000236220"/>
    </source>
</evidence>
<comment type="similarity">
    <text evidence="2 10">Belongs to the TRAFAC class TrmE-Era-EngA-EngB-Septin-like GTPase superfamily. EngB GTPase family.</text>
</comment>
<dbReference type="AlphaFoldDB" id="A0A2K1Q1L1"/>
<evidence type="ECO:0000256" key="1">
    <source>
        <dbReference type="ARBA" id="ARBA00001946"/>
    </source>
</evidence>
<dbReference type="InterPro" id="IPR030393">
    <property type="entry name" value="G_ENGB_dom"/>
</dbReference>
<evidence type="ECO:0000256" key="9">
    <source>
        <dbReference type="ARBA" id="ARBA00023306"/>
    </source>
</evidence>